<evidence type="ECO:0000256" key="1">
    <source>
        <dbReference type="SAM" id="MobiDB-lite"/>
    </source>
</evidence>
<gene>
    <name evidence="3" type="ORF">NIIDNTM18_28060</name>
</gene>
<proteinExistence type="predicted"/>
<evidence type="ECO:0000313" key="4">
    <source>
        <dbReference type="Proteomes" id="UP000515734"/>
    </source>
</evidence>
<sequence>MAFPRHDLLTAVERSPRLVAEHDRAGWVALYTPDAVIEDPVGSRPHRGLAEIDRFYATFIAPRDITFHVRRDVVVDETVVRDVDLEVGMTAGVTMRIPAVLRYDLAGVDGELKITRLQAFWELPGMVATFLRRGPRAVPAGGALTVGLLRNQGLGGAAGFLAGLRGRVPPADATSRGSSRTPAQATKWRCGAGWAGAHASPSARTARSAGPNSCAPSATSAATS</sequence>
<dbReference type="AlphaFoldDB" id="A0A6S6PBH5"/>
<organism evidence="3 4">
    <name type="scientific">Mycolicibacterium litorale</name>
    <dbReference type="NCBI Taxonomy" id="758802"/>
    <lineage>
        <taxon>Bacteria</taxon>
        <taxon>Bacillati</taxon>
        <taxon>Actinomycetota</taxon>
        <taxon>Actinomycetes</taxon>
        <taxon>Mycobacteriales</taxon>
        <taxon>Mycobacteriaceae</taxon>
        <taxon>Mycolicibacterium</taxon>
    </lineage>
</organism>
<evidence type="ECO:0000313" key="3">
    <source>
        <dbReference type="EMBL" id="BCI53528.1"/>
    </source>
</evidence>
<feature type="region of interest" description="Disordered" evidence="1">
    <location>
        <begin position="194"/>
        <end position="224"/>
    </location>
</feature>
<dbReference type="InterPro" id="IPR032710">
    <property type="entry name" value="NTF2-like_dom_sf"/>
</dbReference>
<protein>
    <recommendedName>
        <fullName evidence="2">SnoaL-like domain-containing protein</fullName>
    </recommendedName>
</protein>
<dbReference type="Gene3D" id="3.10.450.50">
    <property type="match status" value="1"/>
</dbReference>
<dbReference type="Pfam" id="PF12680">
    <property type="entry name" value="SnoaL_2"/>
    <property type="match status" value="1"/>
</dbReference>
<evidence type="ECO:0000259" key="2">
    <source>
        <dbReference type="Pfam" id="PF12680"/>
    </source>
</evidence>
<feature type="compositionally biased region" description="Low complexity" evidence="1">
    <location>
        <begin position="213"/>
        <end position="224"/>
    </location>
</feature>
<feature type="domain" description="SnoaL-like" evidence="2">
    <location>
        <begin position="12"/>
        <end position="105"/>
    </location>
</feature>
<reference evidence="3 4" key="1">
    <citation type="submission" date="2020-07" db="EMBL/GenBank/DDBJ databases">
        <title>Complete genome sequence of Mycolicibacterium litorale like strain isolated from cardiac implantable electronic device infection.</title>
        <authorList>
            <person name="Fukano H."/>
            <person name="Miyama H."/>
            <person name="Hoshino Y."/>
        </authorList>
    </citation>
    <scope>NUCLEOTIDE SEQUENCE [LARGE SCALE GENOMIC DNA]</scope>
    <source>
        <strain evidence="3 4">NIIDNTM18</strain>
    </source>
</reference>
<dbReference type="SUPFAM" id="SSF54427">
    <property type="entry name" value="NTF2-like"/>
    <property type="match status" value="1"/>
</dbReference>
<dbReference type="InterPro" id="IPR037401">
    <property type="entry name" value="SnoaL-like"/>
</dbReference>
<name>A0A6S6PBH5_9MYCO</name>
<dbReference type="EMBL" id="AP023287">
    <property type="protein sequence ID" value="BCI53528.1"/>
    <property type="molecule type" value="Genomic_DNA"/>
</dbReference>
<dbReference type="Proteomes" id="UP000515734">
    <property type="component" value="Chromosome"/>
</dbReference>
<accession>A0A6S6PBH5</accession>